<dbReference type="CTD" id="6756394"/>
<dbReference type="EMBL" id="DS985249">
    <property type="protein sequence ID" value="EDV22472.1"/>
    <property type="molecule type" value="Genomic_DNA"/>
</dbReference>
<comment type="similarity">
    <text evidence="1">Belongs to the IUNH family.</text>
</comment>
<protein>
    <recommendedName>
        <fullName evidence="2">Inosine/uridine-preferring nucleoside hydrolase domain-containing protein</fullName>
    </recommendedName>
</protein>
<dbReference type="PANTHER" id="PTHR46190">
    <property type="entry name" value="SI:CH211-201H21.5-RELATED"/>
    <property type="match status" value="1"/>
</dbReference>
<dbReference type="Pfam" id="PF01156">
    <property type="entry name" value="IU_nuc_hydro"/>
    <property type="match status" value="1"/>
</dbReference>
<dbReference type="PANTHER" id="PTHR46190:SF1">
    <property type="entry name" value="SI:CH211-201H21.5"/>
    <property type="match status" value="1"/>
</dbReference>
<reference evidence="3 4" key="1">
    <citation type="journal article" date="2008" name="Nature">
        <title>The Trichoplax genome and the nature of placozoans.</title>
        <authorList>
            <person name="Srivastava M."/>
            <person name="Begovic E."/>
            <person name="Chapman J."/>
            <person name="Putnam N.H."/>
            <person name="Hellsten U."/>
            <person name="Kawashima T."/>
            <person name="Kuo A."/>
            <person name="Mitros T."/>
            <person name="Salamov A."/>
            <person name="Carpenter M.L."/>
            <person name="Signorovitch A.Y."/>
            <person name="Moreno M.A."/>
            <person name="Kamm K."/>
            <person name="Grimwood J."/>
            <person name="Schmutz J."/>
            <person name="Shapiro H."/>
            <person name="Grigoriev I.V."/>
            <person name="Buss L.W."/>
            <person name="Schierwater B."/>
            <person name="Dellaporta S.L."/>
            <person name="Rokhsar D.S."/>
        </authorList>
    </citation>
    <scope>NUCLEOTIDE SEQUENCE [LARGE SCALE GENOMIC DNA]</scope>
    <source>
        <strain evidence="3 4">Grell-BS-1999</strain>
    </source>
</reference>
<accession>B3S4I3</accession>
<dbReference type="InterPro" id="IPR036452">
    <property type="entry name" value="Ribo_hydro-like"/>
</dbReference>
<dbReference type="Gene3D" id="3.90.245.10">
    <property type="entry name" value="Ribonucleoside hydrolase-like"/>
    <property type="match status" value="1"/>
</dbReference>
<dbReference type="RefSeq" id="XP_002115016.1">
    <property type="nucleotide sequence ID" value="XM_002114980.1"/>
</dbReference>
<evidence type="ECO:0000256" key="1">
    <source>
        <dbReference type="ARBA" id="ARBA00009176"/>
    </source>
</evidence>
<dbReference type="KEGG" id="tad:TRIADDRAFT_28476"/>
<keyword evidence="4" id="KW-1185">Reference proteome</keyword>
<organism evidence="3 4">
    <name type="scientific">Trichoplax adhaerens</name>
    <name type="common">Trichoplax reptans</name>
    <dbReference type="NCBI Taxonomy" id="10228"/>
    <lineage>
        <taxon>Eukaryota</taxon>
        <taxon>Metazoa</taxon>
        <taxon>Placozoa</taxon>
        <taxon>Uniplacotomia</taxon>
        <taxon>Trichoplacea</taxon>
        <taxon>Trichoplacidae</taxon>
        <taxon>Trichoplax</taxon>
    </lineage>
</organism>
<sequence length="330" mass="36992">MSEIETLIAGKTLLLDTDAGIDDAHALMVALTHDNCREIVGITCTYGNCLVDQVVKNVSYILEWYDRKIPVYKGAQASLMRTYEDLAFHGLDGLGDIEYRCDNKEWIDSLLQSEHAAIAMINLSKKYEKEITLVAIGPLTNLALACRIDGNFPSRLKELIVMGGSHTAMGNATSTGEFNFVVDPEAAAIVLDEFPKSCPVKIVPLEVTHACSIEWDWMYDTWLKQDSPKATLNRDMTKNLLKKIKSGIPEGYPAWDVLAVATALQPNFIRDSFKTFMTVELHGSRTRGQAVIDRRMKCDYPVEVITKIDRELLREMLYKSTMSMESHVSS</sequence>
<dbReference type="eggNOG" id="KOG2938">
    <property type="taxonomic scope" value="Eukaryota"/>
</dbReference>
<name>B3S4I3_TRIAD</name>
<dbReference type="GO" id="GO:0016799">
    <property type="term" value="F:hydrolase activity, hydrolyzing N-glycosyl compounds"/>
    <property type="evidence" value="ECO:0007669"/>
    <property type="project" value="InterPro"/>
</dbReference>
<dbReference type="AlphaFoldDB" id="B3S4I3"/>
<feature type="domain" description="Inosine/uridine-preferring nucleoside hydrolase" evidence="2">
    <location>
        <begin position="14"/>
        <end position="313"/>
    </location>
</feature>
<dbReference type="STRING" id="10228.B3S4I3"/>
<dbReference type="InterPro" id="IPR001910">
    <property type="entry name" value="Inosine/uridine_hydrolase_dom"/>
</dbReference>
<dbReference type="OMA" id="MIVPTWG"/>
<dbReference type="GeneID" id="6756394"/>
<dbReference type="PhylomeDB" id="B3S4I3"/>
<dbReference type="SUPFAM" id="SSF53590">
    <property type="entry name" value="Nucleoside hydrolase"/>
    <property type="match status" value="1"/>
</dbReference>
<dbReference type="InParanoid" id="B3S4I3"/>
<dbReference type="OrthoDB" id="432381at2759"/>
<dbReference type="HOGENOM" id="CLU_036838_11_2_1"/>
<proteinExistence type="inferred from homology"/>
<evidence type="ECO:0000313" key="4">
    <source>
        <dbReference type="Proteomes" id="UP000009022"/>
    </source>
</evidence>
<gene>
    <name evidence="3" type="ORF">TRIADDRAFT_28476</name>
</gene>
<dbReference type="Proteomes" id="UP000009022">
    <property type="component" value="Unassembled WGS sequence"/>
</dbReference>
<evidence type="ECO:0000313" key="3">
    <source>
        <dbReference type="EMBL" id="EDV22472.1"/>
    </source>
</evidence>
<evidence type="ECO:0000259" key="2">
    <source>
        <dbReference type="Pfam" id="PF01156"/>
    </source>
</evidence>
<dbReference type="InterPro" id="IPR052775">
    <property type="entry name" value="IUN_hydrolase"/>
</dbReference>